<dbReference type="Proteomes" id="UP000180254">
    <property type="component" value="Unassembled WGS sequence"/>
</dbReference>
<evidence type="ECO:0000313" key="1">
    <source>
        <dbReference type="EMBL" id="OHW62762.1"/>
    </source>
</evidence>
<dbReference type="NCBIfam" id="TIGR02530">
    <property type="entry name" value="flg_new"/>
    <property type="match status" value="1"/>
</dbReference>
<dbReference type="EMBL" id="MKIE01000002">
    <property type="protein sequence ID" value="OHW62762.1"/>
    <property type="molecule type" value="Genomic_DNA"/>
</dbReference>
<name>A0A1S1V846_9FIRM</name>
<gene>
    <name evidence="1" type="ORF">EUAN_05460</name>
</gene>
<dbReference type="AlphaFoldDB" id="A0A1S1V846"/>
<reference evidence="1 2" key="1">
    <citation type="submission" date="2016-09" db="EMBL/GenBank/DDBJ databases">
        <title>Genome sequence of Eubacterium angustum.</title>
        <authorList>
            <person name="Poehlein A."/>
            <person name="Daniel R."/>
        </authorList>
    </citation>
    <scope>NUCLEOTIDE SEQUENCE [LARGE SCALE GENOMIC DNA]</scope>
    <source>
        <strain evidence="1 2">DSM 1989</strain>
    </source>
</reference>
<proteinExistence type="predicted"/>
<sequence>MNKVNRVDLQRVDMQSIRRAQGRLKQEAPKSCFDEMLKEASTGIKFSKHAESRLKSRDVQLDQSQIQRMEQALEKAEAKGVRDTLLIMDNMAFIANTKSRTIITTVPKESMEENIFTNIDGAVII</sequence>
<comment type="caution">
    <text evidence="1">The sequence shown here is derived from an EMBL/GenBank/DDBJ whole genome shotgun (WGS) entry which is preliminary data.</text>
</comment>
<organism evidence="1 2">
    <name type="scientific">Andreesenia angusta</name>
    <dbReference type="NCBI Taxonomy" id="39480"/>
    <lineage>
        <taxon>Bacteria</taxon>
        <taxon>Bacillati</taxon>
        <taxon>Bacillota</taxon>
        <taxon>Tissierellia</taxon>
        <taxon>Tissierellales</taxon>
        <taxon>Gottschalkiaceae</taxon>
        <taxon>Andreesenia</taxon>
    </lineage>
</organism>
<dbReference type="Pfam" id="PF12611">
    <property type="entry name" value="Flagellar_put"/>
    <property type="match status" value="1"/>
</dbReference>
<evidence type="ECO:0008006" key="3">
    <source>
        <dbReference type="Google" id="ProtNLM"/>
    </source>
</evidence>
<keyword evidence="2" id="KW-1185">Reference proteome</keyword>
<protein>
    <recommendedName>
        <fullName evidence="3">Flagellar operon protein</fullName>
    </recommendedName>
</protein>
<dbReference type="InterPro" id="IPR013367">
    <property type="entry name" value="Flagellar_put"/>
</dbReference>
<evidence type="ECO:0000313" key="2">
    <source>
        <dbReference type="Proteomes" id="UP000180254"/>
    </source>
</evidence>
<accession>A0A1S1V846</accession>
<dbReference type="STRING" id="39480.EUAN_05460"/>